<dbReference type="GO" id="GO:0046872">
    <property type="term" value="F:metal ion binding"/>
    <property type="evidence" value="ECO:0007669"/>
    <property type="project" value="UniProtKB-KW"/>
</dbReference>
<evidence type="ECO:0000256" key="6">
    <source>
        <dbReference type="ARBA" id="ARBA00023014"/>
    </source>
</evidence>
<keyword evidence="4" id="KW-0249">Electron transport</keyword>
<dbReference type="InterPro" id="IPR007419">
    <property type="entry name" value="BFD-like_2Fe2S-bd_dom"/>
</dbReference>
<evidence type="ECO:0000256" key="7">
    <source>
        <dbReference type="ARBA" id="ARBA00039386"/>
    </source>
</evidence>
<evidence type="ECO:0000256" key="1">
    <source>
        <dbReference type="ARBA" id="ARBA00022448"/>
    </source>
</evidence>
<keyword evidence="3" id="KW-0479">Metal-binding</keyword>
<dbReference type="AlphaFoldDB" id="A0A1G5KV08"/>
<evidence type="ECO:0000256" key="8">
    <source>
        <dbReference type="ARBA" id="ARBA00046332"/>
    </source>
</evidence>
<dbReference type="EMBL" id="FMVJ01000012">
    <property type="protein sequence ID" value="SCZ04417.1"/>
    <property type="molecule type" value="Genomic_DNA"/>
</dbReference>
<keyword evidence="2" id="KW-0001">2Fe-2S</keyword>
<name>A0A1G5KV08_9HYPH</name>
<keyword evidence="1" id="KW-0813">Transport</keyword>
<dbReference type="InterPro" id="IPR052371">
    <property type="entry name" value="BFD-associated_ferredoxin"/>
</dbReference>
<evidence type="ECO:0000256" key="2">
    <source>
        <dbReference type="ARBA" id="ARBA00022714"/>
    </source>
</evidence>
<evidence type="ECO:0000313" key="10">
    <source>
        <dbReference type="EMBL" id="SCZ04417.1"/>
    </source>
</evidence>
<dbReference type="Pfam" id="PF04324">
    <property type="entry name" value="Fer2_BFD"/>
    <property type="match status" value="1"/>
</dbReference>
<feature type="domain" description="BFD-like [2Fe-2S]-binding" evidence="9">
    <location>
        <begin position="29"/>
        <end position="80"/>
    </location>
</feature>
<keyword evidence="6" id="KW-0411">Iron-sulfur</keyword>
<reference evidence="10 11" key="1">
    <citation type="submission" date="2016-10" db="EMBL/GenBank/DDBJ databases">
        <authorList>
            <person name="de Groot N.N."/>
        </authorList>
    </citation>
    <scope>NUCLEOTIDE SEQUENCE [LARGE SCALE GENOMIC DNA]</scope>
    <source>
        <strain evidence="10 11">CGMCC 1.7666</strain>
    </source>
</reference>
<organism evidence="10 11">
    <name type="scientific">Microvirga guangxiensis</name>
    <dbReference type="NCBI Taxonomy" id="549386"/>
    <lineage>
        <taxon>Bacteria</taxon>
        <taxon>Pseudomonadati</taxon>
        <taxon>Pseudomonadota</taxon>
        <taxon>Alphaproteobacteria</taxon>
        <taxon>Hyphomicrobiales</taxon>
        <taxon>Methylobacteriaceae</taxon>
        <taxon>Microvirga</taxon>
    </lineage>
</organism>
<comment type="similarity">
    <text evidence="8">Belongs to the Bfd family.</text>
</comment>
<dbReference type="STRING" id="549386.SAMN02927923_03616"/>
<proteinExistence type="inferred from homology"/>
<keyword evidence="5" id="KW-0408">Iron</keyword>
<sequence length="112" mass="12050">MLWRALKISAKYLKSQVVFNSSKLEKQMIVCSCNILSDGDVKACLKPGPECPRTPAQVYRCLGCSPNCGRCARTIRAIMDQALSDAGVEPIAACQRGCCPTSLEKAAAEPTL</sequence>
<evidence type="ECO:0000259" key="9">
    <source>
        <dbReference type="Pfam" id="PF04324"/>
    </source>
</evidence>
<dbReference type="GO" id="GO:0051537">
    <property type="term" value="F:2 iron, 2 sulfur cluster binding"/>
    <property type="evidence" value="ECO:0007669"/>
    <property type="project" value="UniProtKB-KW"/>
</dbReference>
<dbReference type="PANTHER" id="PTHR37424:SF1">
    <property type="entry name" value="BACTERIOFERRITIN-ASSOCIATED FERREDOXIN"/>
    <property type="match status" value="1"/>
</dbReference>
<protein>
    <recommendedName>
        <fullName evidence="7">Bacterioferritin-associated ferredoxin</fullName>
    </recommendedName>
</protein>
<dbReference type="PANTHER" id="PTHR37424">
    <property type="entry name" value="BACTERIOFERRITIN-ASSOCIATED FERREDOXIN"/>
    <property type="match status" value="1"/>
</dbReference>
<dbReference type="Gene3D" id="1.10.10.1100">
    <property type="entry name" value="BFD-like [2Fe-2S]-binding domain"/>
    <property type="match status" value="1"/>
</dbReference>
<dbReference type="InterPro" id="IPR041854">
    <property type="entry name" value="BFD-like_2Fe2S-bd_dom_sf"/>
</dbReference>
<keyword evidence="11" id="KW-1185">Reference proteome</keyword>
<evidence type="ECO:0000313" key="11">
    <source>
        <dbReference type="Proteomes" id="UP000199569"/>
    </source>
</evidence>
<accession>A0A1G5KV08</accession>
<dbReference type="Proteomes" id="UP000199569">
    <property type="component" value="Unassembled WGS sequence"/>
</dbReference>
<evidence type="ECO:0000256" key="3">
    <source>
        <dbReference type="ARBA" id="ARBA00022723"/>
    </source>
</evidence>
<evidence type="ECO:0000256" key="5">
    <source>
        <dbReference type="ARBA" id="ARBA00023004"/>
    </source>
</evidence>
<gene>
    <name evidence="10" type="ORF">SAMN02927923_03616</name>
</gene>
<evidence type="ECO:0000256" key="4">
    <source>
        <dbReference type="ARBA" id="ARBA00022982"/>
    </source>
</evidence>